<evidence type="ECO:0000256" key="2">
    <source>
        <dbReference type="ARBA" id="ARBA00022574"/>
    </source>
</evidence>
<dbReference type="GO" id="GO:0005774">
    <property type="term" value="C:vacuolar membrane"/>
    <property type="evidence" value="ECO:0007669"/>
    <property type="project" value="UniProtKB-SubCell"/>
</dbReference>
<evidence type="ECO:0000256" key="1">
    <source>
        <dbReference type="ARBA" id="ARBA00004148"/>
    </source>
</evidence>
<evidence type="ECO:0000256" key="4">
    <source>
        <dbReference type="ARBA" id="ARBA00025740"/>
    </source>
</evidence>
<organism evidence="6 7">
    <name type="scientific">Plectosphaerella plurivora</name>
    <dbReference type="NCBI Taxonomy" id="936078"/>
    <lineage>
        <taxon>Eukaryota</taxon>
        <taxon>Fungi</taxon>
        <taxon>Dikarya</taxon>
        <taxon>Ascomycota</taxon>
        <taxon>Pezizomycotina</taxon>
        <taxon>Sordariomycetes</taxon>
        <taxon>Hypocreomycetidae</taxon>
        <taxon>Glomerellales</taxon>
        <taxon>Plectosphaerellaceae</taxon>
        <taxon>Plectosphaerella</taxon>
    </lineage>
</organism>
<reference evidence="6" key="1">
    <citation type="journal article" date="2021" name="Nat. Commun.">
        <title>Genetic determinants of endophytism in the Arabidopsis root mycobiome.</title>
        <authorList>
            <person name="Mesny F."/>
            <person name="Miyauchi S."/>
            <person name="Thiergart T."/>
            <person name="Pickel B."/>
            <person name="Atanasova L."/>
            <person name="Karlsson M."/>
            <person name="Huettel B."/>
            <person name="Barry K.W."/>
            <person name="Haridas S."/>
            <person name="Chen C."/>
            <person name="Bauer D."/>
            <person name="Andreopoulos W."/>
            <person name="Pangilinan J."/>
            <person name="LaButti K."/>
            <person name="Riley R."/>
            <person name="Lipzen A."/>
            <person name="Clum A."/>
            <person name="Drula E."/>
            <person name="Henrissat B."/>
            <person name="Kohler A."/>
            <person name="Grigoriev I.V."/>
            <person name="Martin F.M."/>
            <person name="Hacquard S."/>
        </authorList>
    </citation>
    <scope>NUCLEOTIDE SEQUENCE</scope>
    <source>
        <strain evidence="6">MPI-SDFR-AT-0117</strain>
    </source>
</reference>
<evidence type="ECO:0000256" key="3">
    <source>
        <dbReference type="ARBA" id="ARBA00022737"/>
    </source>
</evidence>
<keyword evidence="3" id="KW-0677">Repeat</keyword>
<feature type="region of interest" description="Disordered" evidence="5">
    <location>
        <begin position="259"/>
        <end position="284"/>
    </location>
</feature>
<dbReference type="Proteomes" id="UP000770015">
    <property type="component" value="Unassembled WGS sequence"/>
</dbReference>
<name>A0A9P8V9L2_9PEZI</name>
<comment type="similarity">
    <text evidence="4">Belongs to the WD repeat PROPPIN family.</text>
</comment>
<dbReference type="AlphaFoldDB" id="A0A9P8V9L2"/>
<accession>A0A9P8V9L2</accession>
<gene>
    <name evidence="6" type="ORF">F5X68DRAFT_171948</name>
</gene>
<protein>
    <submittedName>
        <fullName evidence="6">WD repeat domain phosphoinositide-interacting protein</fullName>
    </submittedName>
</protein>
<keyword evidence="7" id="KW-1185">Reference proteome</keyword>
<dbReference type="OrthoDB" id="1667587at2759"/>
<evidence type="ECO:0000256" key="5">
    <source>
        <dbReference type="SAM" id="MobiDB-lite"/>
    </source>
</evidence>
<proteinExistence type="inferred from homology"/>
<keyword evidence="2" id="KW-0853">WD repeat</keyword>
<evidence type="ECO:0000313" key="7">
    <source>
        <dbReference type="Proteomes" id="UP000770015"/>
    </source>
</evidence>
<dbReference type="PANTHER" id="PTHR11227">
    <property type="entry name" value="WD-REPEAT PROTEIN INTERACTING WITH PHOSPHOINOSIDES WIPI -RELATED"/>
    <property type="match status" value="1"/>
</dbReference>
<comment type="subcellular location">
    <subcellularLocation>
        <location evidence="1">Vacuole membrane</location>
        <topology evidence="1">Peripheral membrane protein</topology>
    </subcellularLocation>
</comment>
<evidence type="ECO:0000313" key="6">
    <source>
        <dbReference type="EMBL" id="KAH6683721.1"/>
    </source>
</evidence>
<comment type="caution">
    <text evidence="6">The sequence shown here is derived from an EMBL/GenBank/DDBJ whole genome shotgun (WGS) entry which is preliminary data.</text>
</comment>
<dbReference type="InterPro" id="IPR036322">
    <property type="entry name" value="WD40_repeat_dom_sf"/>
</dbReference>
<dbReference type="SMART" id="SM00320">
    <property type="entry name" value="WD40"/>
    <property type="match status" value="2"/>
</dbReference>
<dbReference type="SUPFAM" id="SSF50978">
    <property type="entry name" value="WD40 repeat-like"/>
    <property type="match status" value="1"/>
</dbReference>
<sequence>MDTRPPIETTVPTEVLSVSFNNTASHFTLGLNSGYAVYETATCALWSMKNLHGPISIVEMLEQTNFLALVSRVTHSHFAQTKVVAWDDSTDKRGMDISLLQPVRGVLLGSLLGQRHVVVVLRDSVRLYTFAKKPEFITHYETTSNPLGLCVMSDRLLALPGNTPGHVQLVDRATKTVNIIPAHNSPLRVIQISKDGDLLATASDKGTLIRIWSTKTRARLAELRRGVDPSTIYHLAFNPSRTMLACTSDKSTLHIFDVPQANQSPPQSQGGSGQDDDFVSTSQDDGKSKWGFLGKVPFMPRVFSDTYSFASAMFESRDDPNAGMSKAQQGVIGWIDDNRLVVVGAGRESKWEKFVIRKVQGSPDGRRECIRDGWKQCLGGAR</sequence>
<dbReference type="Gene3D" id="2.130.10.10">
    <property type="entry name" value="YVTN repeat-like/Quinoprotein amine dehydrogenase"/>
    <property type="match status" value="1"/>
</dbReference>
<dbReference type="EMBL" id="JAGSXJ010000017">
    <property type="protein sequence ID" value="KAH6683721.1"/>
    <property type="molecule type" value="Genomic_DNA"/>
</dbReference>
<dbReference type="InterPro" id="IPR001680">
    <property type="entry name" value="WD40_rpt"/>
</dbReference>
<dbReference type="InterPro" id="IPR048720">
    <property type="entry name" value="PROPPIN"/>
</dbReference>
<dbReference type="InterPro" id="IPR015943">
    <property type="entry name" value="WD40/YVTN_repeat-like_dom_sf"/>
</dbReference>
<dbReference type="Pfam" id="PF21032">
    <property type="entry name" value="PROPPIN"/>
    <property type="match status" value="1"/>
</dbReference>